<dbReference type="Proteomes" id="UP001550378">
    <property type="component" value="Unassembled WGS sequence"/>
</dbReference>
<evidence type="ECO:0008006" key="3">
    <source>
        <dbReference type="Google" id="ProtNLM"/>
    </source>
</evidence>
<name>A0ABV2WGE4_9ACTN</name>
<accession>A0ABV2WGE4</accession>
<organism evidence="1 2">
    <name type="scientific">Streptomyces lavendulocolor</name>
    <dbReference type="NCBI Taxonomy" id="67316"/>
    <lineage>
        <taxon>Bacteria</taxon>
        <taxon>Bacillati</taxon>
        <taxon>Actinomycetota</taxon>
        <taxon>Actinomycetes</taxon>
        <taxon>Kitasatosporales</taxon>
        <taxon>Streptomycetaceae</taxon>
        <taxon>Streptomyces</taxon>
    </lineage>
</organism>
<proteinExistence type="predicted"/>
<dbReference type="RefSeq" id="WP_359656352.1">
    <property type="nucleotide sequence ID" value="NZ_JBEXZP010000128.1"/>
</dbReference>
<sequence>MSGGLARREAANAGAHWIAYTHPVPEQVWEEWDSPVGVALVPAGRHWDAVAMPYDRLLTVIADMGPAAWEHTPVLADMSCGRTYVFVPEGTAGAWREPGTTAIGRGSWLVMSKPGGRQLRVGQWVNPPSLITRLTNPADLSASMRRTAHDDKPEEGF</sequence>
<evidence type="ECO:0000313" key="1">
    <source>
        <dbReference type="EMBL" id="MEU0712424.1"/>
    </source>
</evidence>
<reference evidence="1 2" key="1">
    <citation type="submission" date="2024-06" db="EMBL/GenBank/DDBJ databases">
        <title>The Natural Products Discovery Center: Release of the First 8490 Sequenced Strains for Exploring Actinobacteria Biosynthetic Diversity.</title>
        <authorList>
            <person name="Kalkreuter E."/>
            <person name="Kautsar S.A."/>
            <person name="Yang D."/>
            <person name="Bader C.D."/>
            <person name="Teijaro C.N."/>
            <person name="Fluegel L."/>
            <person name="Davis C.M."/>
            <person name="Simpson J.R."/>
            <person name="Lauterbach L."/>
            <person name="Steele A.D."/>
            <person name="Gui C."/>
            <person name="Meng S."/>
            <person name="Li G."/>
            <person name="Viehrig K."/>
            <person name="Ye F."/>
            <person name="Su P."/>
            <person name="Kiefer A.F."/>
            <person name="Nichols A."/>
            <person name="Cepeda A.J."/>
            <person name="Yan W."/>
            <person name="Fan B."/>
            <person name="Jiang Y."/>
            <person name="Adhikari A."/>
            <person name="Zheng C.-J."/>
            <person name="Schuster L."/>
            <person name="Cowan T.M."/>
            <person name="Smanski M.J."/>
            <person name="Chevrette M.G."/>
            <person name="De Carvalho L.P.S."/>
            <person name="Shen B."/>
        </authorList>
    </citation>
    <scope>NUCLEOTIDE SEQUENCE [LARGE SCALE GENOMIC DNA]</scope>
    <source>
        <strain evidence="1 2">NPDC006337</strain>
    </source>
</reference>
<comment type="caution">
    <text evidence="1">The sequence shown here is derived from an EMBL/GenBank/DDBJ whole genome shotgun (WGS) entry which is preliminary data.</text>
</comment>
<keyword evidence="2" id="KW-1185">Reference proteome</keyword>
<protein>
    <recommendedName>
        <fullName evidence="3">DNA primase/polymerase bifunctional N-terminal domain-containing protein</fullName>
    </recommendedName>
</protein>
<gene>
    <name evidence="1" type="ORF">ABZ508_34250</name>
</gene>
<evidence type="ECO:0000313" key="2">
    <source>
        <dbReference type="Proteomes" id="UP001550378"/>
    </source>
</evidence>
<dbReference type="EMBL" id="JBEXZR010000058">
    <property type="protein sequence ID" value="MEU0712424.1"/>
    <property type="molecule type" value="Genomic_DNA"/>
</dbReference>